<comment type="caution">
    <text evidence="3">The sequence shown here is derived from an EMBL/GenBank/DDBJ whole genome shotgun (WGS) entry which is preliminary data.</text>
</comment>
<dbReference type="GO" id="GO:0016746">
    <property type="term" value="F:acyltransferase activity"/>
    <property type="evidence" value="ECO:0007669"/>
    <property type="project" value="UniProtKB-KW"/>
</dbReference>
<dbReference type="EMBL" id="JBHULL010000007">
    <property type="protein sequence ID" value="MFD2582253.1"/>
    <property type="molecule type" value="Genomic_DNA"/>
</dbReference>
<evidence type="ECO:0000313" key="4">
    <source>
        <dbReference type="Proteomes" id="UP001597461"/>
    </source>
</evidence>
<dbReference type="PANTHER" id="PTHR23416">
    <property type="entry name" value="SIALIC ACID SYNTHASE-RELATED"/>
    <property type="match status" value="1"/>
</dbReference>
<evidence type="ECO:0000256" key="1">
    <source>
        <dbReference type="ARBA" id="ARBA00007274"/>
    </source>
</evidence>
<keyword evidence="3" id="KW-0012">Acyltransferase</keyword>
<dbReference type="SUPFAM" id="SSF51161">
    <property type="entry name" value="Trimeric LpxA-like enzymes"/>
    <property type="match status" value="1"/>
</dbReference>
<name>A0ABW5MHM4_9SPHI</name>
<organism evidence="3 4">
    <name type="scientific">Pedobacter vanadiisoli</name>
    <dbReference type="NCBI Taxonomy" id="1761975"/>
    <lineage>
        <taxon>Bacteria</taxon>
        <taxon>Pseudomonadati</taxon>
        <taxon>Bacteroidota</taxon>
        <taxon>Sphingobacteriia</taxon>
        <taxon>Sphingobacteriales</taxon>
        <taxon>Sphingobacteriaceae</taxon>
        <taxon>Pedobacter</taxon>
    </lineage>
</organism>
<sequence length="190" mass="21094">MDRYIWEALLFKKPFGLKSRAKILLYKALGLKLGKRNRFENGRIRRATQIELGQYNAFTSGYMLWPEDAPFKGTRIKIGNYNYFNRNVMIDACGSIEIGDNNMFGPDIYITDSNHSYNGQASPKELPMQKGKVIIGNNCWIGAKVVILKDVVLGDNCVVGAGAIVTKSFPSGSVIAGVPAKIINIKKVED</sequence>
<dbReference type="InterPro" id="IPR011004">
    <property type="entry name" value="Trimer_LpxA-like_sf"/>
</dbReference>
<dbReference type="CDD" id="cd04647">
    <property type="entry name" value="LbH_MAT_like"/>
    <property type="match status" value="1"/>
</dbReference>
<dbReference type="RefSeq" id="WP_379076873.1">
    <property type="nucleotide sequence ID" value="NZ_JBHULL010000007.1"/>
</dbReference>
<gene>
    <name evidence="3" type="ORF">ACFSR6_07125</name>
</gene>
<dbReference type="Pfam" id="PF00132">
    <property type="entry name" value="Hexapep"/>
    <property type="match status" value="1"/>
</dbReference>
<proteinExistence type="inferred from homology"/>
<evidence type="ECO:0000256" key="2">
    <source>
        <dbReference type="ARBA" id="ARBA00022679"/>
    </source>
</evidence>
<evidence type="ECO:0000313" key="3">
    <source>
        <dbReference type="EMBL" id="MFD2582253.1"/>
    </source>
</evidence>
<reference evidence="4" key="1">
    <citation type="journal article" date="2019" name="Int. J. Syst. Evol. Microbiol.">
        <title>The Global Catalogue of Microorganisms (GCM) 10K type strain sequencing project: providing services to taxonomists for standard genome sequencing and annotation.</title>
        <authorList>
            <consortium name="The Broad Institute Genomics Platform"/>
            <consortium name="The Broad Institute Genome Sequencing Center for Infectious Disease"/>
            <person name="Wu L."/>
            <person name="Ma J."/>
        </authorList>
    </citation>
    <scope>NUCLEOTIDE SEQUENCE [LARGE SCALE GENOMIC DNA]</scope>
    <source>
        <strain evidence="4">KCTC 42866</strain>
    </source>
</reference>
<keyword evidence="4" id="KW-1185">Reference proteome</keyword>
<comment type="similarity">
    <text evidence="1">Belongs to the transferase hexapeptide repeat family.</text>
</comment>
<keyword evidence="2 3" id="KW-0808">Transferase</keyword>
<accession>A0ABW5MHM4</accession>
<dbReference type="InterPro" id="IPR051159">
    <property type="entry name" value="Hexapeptide_acetyltransf"/>
</dbReference>
<dbReference type="InterPro" id="IPR001451">
    <property type="entry name" value="Hexapep"/>
</dbReference>
<dbReference type="EC" id="2.3.1.-" evidence="3"/>
<dbReference type="Gene3D" id="2.160.10.10">
    <property type="entry name" value="Hexapeptide repeat proteins"/>
    <property type="match status" value="1"/>
</dbReference>
<dbReference type="PANTHER" id="PTHR23416:SF23">
    <property type="entry name" value="ACETYLTRANSFERASE C18B11.09C-RELATED"/>
    <property type="match status" value="1"/>
</dbReference>
<dbReference type="Proteomes" id="UP001597461">
    <property type="component" value="Unassembled WGS sequence"/>
</dbReference>
<protein>
    <submittedName>
        <fullName evidence="3">Acyltransferase</fullName>
        <ecNumber evidence="3">2.3.1.-</ecNumber>
    </submittedName>
</protein>